<name>A0A2Z3GUK3_9BACT</name>
<keyword evidence="2" id="KW-1185">Reference proteome</keyword>
<evidence type="ECO:0000313" key="2">
    <source>
        <dbReference type="Proteomes" id="UP000245802"/>
    </source>
</evidence>
<organism evidence="1 2">
    <name type="scientific">Gemmata obscuriglobus</name>
    <dbReference type="NCBI Taxonomy" id="114"/>
    <lineage>
        <taxon>Bacteria</taxon>
        <taxon>Pseudomonadati</taxon>
        <taxon>Planctomycetota</taxon>
        <taxon>Planctomycetia</taxon>
        <taxon>Gemmatales</taxon>
        <taxon>Gemmataceae</taxon>
        <taxon>Gemmata</taxon>
    </lineage>
</organism>
<reference evidence="1 2" key="1">
    <citation type="submission" date="2018-01" db="EMBL/GenBank/DDBJ databases">
        <title>G. obscuriglobus.</title>
        <authorList>
            <person name="Franke J."/>
            <person name="Blomberg W."/>
            <person name="Selmecki A."/>
        </authorList>
    </citation>
    <scope>NUCLEOTIDE SEQUENCE [LARGE SCALE GENOMIC DNA]</scope>
    <source>
        <strain evidence="1 2">DSM 5831</strain>
    </source>
</reference>
<sequence>MDPNPNAPGNPIDGAVARVIRLKARALVGHAGLTRQDGPDLEQELVARLLEPLRRFVPDPDKGDRLSYVQTLVERAAANILRDLGAAKRNPGTLEPLPDEVPARDAERDRDAVDAADAVAAVLAALPPDLRAVAQALSAHTTITAAAEALGVARGTVYARVRELNARTEVRALADILSPCLNTSAPDREEGS</sequence>
<proteinExistence type="predicted"/>
<evidence type="ECO:0000313" key="1">
    <source>
        <dbReference type="EMBL" id="AWM36958.1"/>
    </source>
</evidence>
<gene>
    <name evidence="1" type="ORF">C1280_07950</name>
</gene>
<dbReference type="Proteomes" id="UP000245802">
    <property type="component" value="Chromosome"/>
</dbReference>
<accession>A0A2Z3GUK3</accession>
<dbReference type="OrthoDB" id="263480at2"/>
<dbReference type="RefSeq" id="WP_010033116.1">
    <property type="nucleotide sequence ID" value="NZ_CP025958.1"/>
</dbReference>
<protein>
    <recommendedName>
        <fullName evidence="3">Sigma-70 family RNA polymerase sigma factor</fullName>
    </recommendedName>
</protein>
<dbReference type="EMBL" id="CP025958">
    <property type="protein sequence ID" value="AWM36958.1"/>
    <property type="molecule type" value="Genomic_DNA"/>
</dbReference>
<dbReference type="AlphaFoldDB" id="A0A2Z3GUK3"/>
<dbReference type="KEGG" id="gog:C1280_07950"/>
<evidence type="ECO:0008006" key="3">
    <source>
        <dbReference type="Google" id="ProtNLM"/>
    </source>
</evidence>